<proteinExistence type="predicted"/>
<dbReference type="AlphaFoldDB" id="A0A0L0T644"/>
<feature type="region of interest" description="Disordered" evidence="1">
    <location>
        <begin position="1"/>
        <end position="103"/>
    </location>
</feature>
<feature type="region of interest" description="Disordered" evidence="1">
    <location>
        <begin position="120"/>
        <end position="147"/>
    </location>
</feature>
<dbReference type="EMBL" id="GG745365">
    <property type="protein sequence ID" value="KNE70268.1"/>
    <property type="molecule type" value="Genomic_DNA"/>
</dbReference>
<dbReference type="OrthoDB" id="5600457at2759"/>
<accession>A0A0L0T644</accession>
<dbReference type="VEuPathDB" id="FungiDB:AMAG_14417"/>
<reference evidence="2 3" key="1">
    <citation type="submission" date="2009-11" db="EMBL/GenBank/DDBJ databases">
        <title>Annotation of Allomyces macrogynus ATCC 38327.</title>
        <authorList>
            <consortium name="The Broad Institute Genome Sequencing Platform"/>
            <person name="Russ C."/>
            <person name="Cuomo C."/>
            <person name="Burger G."/>
            <person name="Gray M.W."/>
            <person name="Holland P.W.H."/>
            <person name="King N."/>
            <person name="Lang F.B.F."/>
            <person name="Roger A.J."/>
            <person name="Ruiz-Trillo I."/>
            <person name="Young S.K."/>
            <person name="Zeng Q."/>
            <person name="Gargeya S."/>
            <person name="Fitzgerald M."/>
            <person name="Haas B."/>
            <person name="Abouelleil A."/>
            <person name="Alvarado L."/>
            <person name="Arachchi H.M."/>
            <person name="Berlin A."/>
            <person name="Chapman S.B."/>
            <person name="Gearin G."/>
            <person name="Goldberg J."/>
            <person name="Griggs A."/>
            <person name="Gujja S."/>
            <person name="Hansen M."/>
            <person name="Heiman D."/>
            <person name="Howarth C."/>
            <person name="Larimer J."/>
            <person name="Lui A."/>
            <person name="MacDonald P.J.P."/>
            <person name="McCowen C."/>
            <person name="Montmayeur A."/>
            <person name="Murphy C."/>
            <person name="Neiman D."/>
            <person name="Pearson M."/>
            <person name="Priest M."/>
            <person name="Roberts A."/>
            <person name="Saif S."/>
            <person name="Shea T."/>
            <person name="Sisk P."/>
            <person name="Stolte C."/>
            <person name="Sykes S."/>
            <person name="Wortman J."/>
            <person name="Nusbaum C."/>
            <person name="Birren B."/>
        </authorList>
    </citation>
    <scope>NUCLEOTIDE SEQUENCE [LARGE SCALE GENOMIC DNA]</scope>
    <source>
        <strain evidence="2 3">ATCC 38327</strain>
    </source>
</reference>
<gene>
    <name evidence="2" type="ORF">AMAG_14417</name>
</gene>
<name>A0A0L0T644_ALLM3</name>
<feature type="compositionally biased region" description="Low complexity" evidence="1">
    <location>
        <begin position="51"/>
        <end position="79"/>
    </location>
</feature>
<evidence type="ECO:0000313" key="2">
    <source>
        <dbReference type="EMBL" id="KNE70268.1"/>
    </source>
</evidence>
<feature type="compositionally biased region" description="Basic and acidic residues" evidence="1">
    <location>
        <begin position="29"/>
        <end position="43"/>
    </location>
</feature>
<feature type="region of interest" description="Disordered" evidence="1">
    <location>
        <begin position="157"/>
        <end position="176"/>
    </location>
</feature>
<organism evidence="2 3">
    <name type="scientific">Allomyces macrogynus (strain ATCC 38327)</name>
    <name type="common">Allomyces javanicus var. macrogynus</name>
    <dbReference type="NCBI Taxonomy" id="578462"/>
    <lineage>
        <taxon>Eukaryota</taxon>
        <taxon>Fungi</taxon>
        <taxon>Fungi incertae sedis</taxon>
        <taxon>Blastocladiomycota</taxon>
        <taxon>Blastocladiomycetes</taxon>
        <taxon>Blastocladiales</taxon>
        <taxon>Blastocladiaceae</taxon>
        <taxon>Allomyces</taxon>
    </lineage>
</organism>
<protein>
    <submittedName>
        <fullName evidence="2">Uncharacterized protein</fullName>
    </submittedName>
</protein>
<feature type="region of interest" description="Disordered" evidence="1">
    <location>
        <begin position="327"/>
        <end position="379"/>
    </location>
</feature>
<reference evidence="3" key="2">
    <citation type="submission" date="2009-11" db="EMBL/GenBank/DDBJ databases">
        <title>The Genome Sequence of Allomyces macrogynus strain ATCC 38327.</title>
        <authorList>
            <consortium name="The Broad Institute Genome Sequencing Platform"/>
            <person name="Russ C."/>
            <person name="Cuomo C."/>
            <person name="Shea T."/>
            <person name="Young S.K."/>
            <person name="Zeng Q."/>
            <person name="Koehrsen M."/>
            <person name="Haas B."/>
            <person name="Borodovsky M."/>
            <person name="Guigo R."/>
            <person name="Alvarado L."/>
            <person name="Berlin A."/>
            <person name="Borenstein D."/>
            <person name="Chen Z."/>
            <person name="Engels R."/>
            <person name="Freedman E."/>
            <person name="Gellesch M."/>
            <person name="Goldberg J."/>
            <person name="Griggs A."/>
            <person name="Gujja S."/>
            <person name="Heiman D."/>
            <person name="Hepburn T."/>
            <person name="Howarth C."/>
            <person name="Jen D."/>
            <person name="Larson L."/>
            <person name="Lewis B."/>
            <person name="Mehta T."/>
            <person name="Park D."/>
            <person name="Pearson M."/>
            <person name="Roberts A."/>
            <person name="Saif S."/>
            <person name="Shenoy N."/>
            <person name="Sisk P."/>
            <person name="Stolte C."/>
            <person name="Sykes S."/>
            <person name="Walk T."/>
            <person name="White J."/>
            <person name="Yandava C."/>
            <person name="Burger G."/>
            <person name="Gray M.W."/>
            <person name="Holland P.W.H."/>
            <person name="King N."/>
            <person name="Lang F.B.F."/>
            <person name="Roger A.J."/>
            <person name="Ruiz-Trillo I."/>
            <person name="Lander E."/>
            <person name="Nusbaum C."/>
        </authorList>
    </citation>
    <scope>NUCLEOTIDE SEQUENCE [LARGE SCALE GENOMIC DNA]</scope>
    <source>
        <strain evidence="3">ATCC 38327</strain>
    </source>
</reference>
<evidence type="ECO:0000313" key="3">
    <source>
        <dbReference type="Proteomes" id="UP000054350"/>
    </source>
</evidence>
<evidence type="ECO:0000256" key="1">
    <source>
        <dbReference type="SAM" id="MobiDB-lite"/>
    </source>
</evidence>
<dbReference type="Proteomes" id="UP000054350">
    <property type="component" value="Unassembled WGS sequence"/>
</dbReference>
<keyword evidence="3" id="KW-1185">Reference proteome</keyword>
<sequence>MTRRRTLPPPPRDSAETTASPLSTRARAAHSDPFAKLKAELTRRSSRPPKSRAAASTSTSNTQAQQQQQQKQKQQRQQPDVSIRADSPITAEAVATPLPPSLALDLDTSTLFATAVSSAPAEPSLHAANTPPNSGSGSGSRSGSDSLAAAMEPASLMQTTDAPGGGSKSSTPESTAPVLFANSRNDFLHCNPAASPNQLLFAPGPPADHHPAFQFQLLQYTRGEAPKPVARAQLEDGMKVLLCVVHPRWYLGFKTTGDMFLLNTPTTMTLWTVKTFGPLEFALVNEDNQWLAPRDGTLAVVPPPPSTTPPPRPLLFHVFPVRAEARDRTAKGDYADSDLPNPESLVRRPSTQVPRSAPGTALSAPAPTQAHPSRGSEYSTSVARSVPCPICLLRRRTRTW</sequence>